<evidence type="ECO:0000256" key="1">
    <source>
        <dbReference type="ARBA" id="ARBA00022801"/>
    </source>
</evidence>
<dbReference type="InterPro" id="IPR011650">
    <property type="entry name" value="Peptidase_M20_dimer"/>
</dbReference>
<dbReference type="AlphaFoldDB" id="A0A3C1KR42"/>
<organism evidence="5 6">
    <name type="scientific">Haliea salexigens</name>
    <dbReference type="NCBI Taxonomy" id="287487"/>
    <lineage>
        <taxon>Bacteria</taxon>
        <taxon>Pseudomonadati</taxon>
        <taxon>Pseudomonadota</taxon>
        <taxon>Gammaproteobacteria</taxon>
        <taxon>Cellvibrionales</taxon>
        <taxon>Halieaceae</taxon>
        <taxon>Haliea</taxon>
    </lineage>
</organism>
<name>A0A3C1KR42_9GAMM</name>
<dbReference type="InterPro" id="IPR017439">
    <property type="entry name" value="Amidohydrolase"/>
</dbReference>
<dbReference type="SUPFAM" id="SSF53187">
    <property type="entry name" value="Zn-dependent exopeptidases"/>
    <property type="match status" value="1"/>
</dbReference>
<dbReference type="STRING" id="1121937.GCA_000423125_00967"/>
<keyword evidence="3" id="KW-0732">Signal</keyword>
<dbReference type="SUPFAM" id="SSF55031">
    <property type="entry name" value="Bacterial exopeptidase dimerisation domain"/>
    <property type="match status" value="1"/>
</dbReference>
<sequence>MHFRSLFFPAAILFAAGTVQAAIDSATLDAAYAAVEPRVIEWRRDLHQNPELSNREFRTAEKVAEHLRALKFDTVETGVAHTGVVGTLRGGKPGPVIALRADMDGLPVQEQTGLPFASSARGEYMGKDVPVMHACGHDTHVAMLMGAAQILAQHREELAGTVKFIFQPAEEGAPPGEEGGAALMVKEGVLEGPDAPEAIIGLHVWPDDAGSLVYRSGSFMAAADSIEITITGRQTHGSSPWLGVDPIYVAGQVLSALQGIPGRHIDITRGPAVLTIGSIQGGVRGNIIPDDVTMLGTVRTFDRGERERLLERLRATVTAIAEANGASATVDVTYSTPVTGNDPQLLRQMMPTLVRAAGEDRVFEGNLITGAEDFSYYQEHIPGMFIMLGVGDPSVPRSERPSNHSPFFTAQEDALIVGVRTLVGFAMDYAERGGL</sequence>
<keyword evidence="2" id="KW-0479">Metal-binding</keyword>
<reference evidence="5 6" key="1">
    <citation type="journal article" date="2018" name="Nat. Biotechnol.">
        <title>A standardized bacterial taxonomy based on genome phylogeny substantially revises the tree of life.</title>
        <authorList>
            <person name="Parks D.H."/>
            <person name="Chuvochina M."/>
            <person name="Waite D.W."/>
            <person name="Rinke C."/>
            <person name="Skarshewski A."/>
            <person name="Chaumeil P.A."/>
            <person name="Hugenholtz P."/>
        </authorList>
    </citation>
    <scope>NUCLEOTIDE SEQUENCE [LARGE SCALE GENOMIC DNA]</scope>
    <source>
        <strain evidence="5">UBA9158</strain>
    </source>
</reference>
<protein>
    <submittedName>
        <fullName evidence="5">Amidohydrolase</fullName>
    </submittedName>
</protein>
<feature type="binding site" evidence="2">
    <location>
        <position position="137"/>
    </location>
    <ligand>
        <name>Mn(2+)</name>
        <dbReference type="ChEBI" id="CHEBI:29035"/>
        <label>2</label>
    </ligand>
</feature>
<evidence type="ECO:0000259" key="4">
    <source>
        <dbReference type="Pfam" id="PF07687"/>
    </source>
</evidence>
<dbReference type="GO" id="GO:0016787">
    <property type="term" value="F:hydrolase activity"/>
    <property type="evidence" value="ECO:0007669"/>
    <property type="project" value="UniProtKB-KW"/>
</dbReference>
<proteinExistence type="predicted"/>
<dbReference type="PANTHER" id="PTHR11014">
    <property type="entry name" value="PEPTIDASE M20 FAMILY MEMBER"/>
    <property type="match status" value="1"/>
</dbReference>
<dbReference type="Gene3D" id="3.30.70.360">
    <property type="match status" value="1"/>
</dbReference>
<feature type="signal peptide" evidence="3">
    <location>
        <begin position="1"/>
        <end position="21"/>
    </location>
</feature>
<comment type="cofactor">
    <cofactor evidence="2">
        <name>Mn(2+)</name>
        <dbReference type="ChEBI" id="CHEBI:29035"/>
    </cofactor>
    <text evidence="2">The Mn(2+) ion enhances activity.</text>
</comment>
<comment type="caution">
    <text evidence="5">The sequence shown here is derived from an EMBL/GenBank/DDBJ whole genome shotgun (WGS) entry which is preliminary data.</text>
</comment>
<feature type="binding site" evidence="2">
    <location>
        <position position="135"/>
    </location>
    <ligand>
        <name>Mn(2+)</name>
        <dbReference type="ChEBI" id="CHEBI:29035"/>
        <label>2</label>
    </ligand>
</feature>
<dbReference type="GO" id="GO:0046872">
    <property type="term" value="F:metal ion binding"/>
    <property type="evidence" value="ECO:0007669"/>
    <property type="project" value="UniProtKB-KW"/>
</dbReference>
<feature type="binding site" evidence="2">
    <location>
        <position position="203"/>
    </location>
    <ligand>
        <name>Mn(2+)</name>
        <dbReference type="ChEBI" id="CHEBI:29035"/>
        <label>2</label>
    </ligand>
</feature>
<feature type="domain" description="Peptidase M20 dimerisation" evidence="4">
    <location>
        <begin position="225"/>
        <end position="321"/>
    </location>
</feature>
<feature type="chain" id="PRO_5017813517" evidence="3">
    <location>
        <begin position="22"/>
        <end position="435"/>
    </location>
</feature>
<feature type="binding site" evidence="2">
    <location>
        <position position="171"/>
    </location>
    <ligand>
        <name>Mn(2+)</name>
        <dbReference type="ChEBI" id="CHEBI:29035"/>
        <label>2</label>
    </ligand>
</feature>
<dbReference type="Pfam" id="PF07687">
    <property type="entry name" value="M20_dimer"/>
    <property type="match status" value="1"/>
</dbReference>
<dbReference type="EMBL" id="DMND01000189">
    <property type="protein sequence ID" value="HAN28814.1"/>
    <property type="molecule type" value="Genomic_DNA"/>
</dbReference>
<evidence type="ECO:0000313" key="5">
    <source>
        <dbReference type="EMBL" id="HAN28814.1"/>
    </source>
</evidence>
<accession>A0A3C1KR42</accession>
<gene>
    <name evidence="5" type="ORF">DCP75_14030</name>
</gene>
<evidence type="ECO:0000256" key="2">
    <source>
        <dbReference type="PIRSR" id="PIRSR005962-1"/>
    </source>
</evidence>
<dbReference type="Gene3D" id="3.40.630.10">
    <property type="entry name" value="Zn peptidases"/>
    <property type="match status" value="1"/>
</dbReference>
<dbReference type="PIRSF" id="PIRSF005962">
    <property type="entry name" value="Pept_M20D_amidohydro"/>
    <property type="match status" value="1"/>
</dbReference>
<keyword evidence="2" id="KW-0464">Manganese</keyword>
<dbReference type="PANTHER" id="PTHR11014:SF63">
    <property type="entry name" value="METALLOPEPTIDASE, PUTATIVE (AFU_ORTHOLOGUE AFUA_6G09600)-RELATED"/>
    <property type="match status" value="1"/>
</dbReference>
<dbReference type="NCBIfam" id="TIGR01891">
    <property type="entry name" value="amidohydrolases"/>
    <property type="match status" value="1"/>
</dbReference>
<dbReference type="Pfam" id="PF01546">
    <property type="entry name" value="Peptidase_M20"/>
    <property type="match status" value="1"/>
</dbReference>
<feature type="binding site" evidence="2">
    <location>
        <position position="404"/>
    </location>
    <ligand>
        <name>Mn(2+)</name>
        <dbReference type="ChEBI" id="CHEBI:29035"/>
        <label>2</label>
    </ligand>
</feature>
<dbReference type="InterPro" id="IPR036264">
    <property type="entry name" value="Bact_exopeptidase_dim_dom"/>
</dbReference>
<dbReference type="Proteomes" id="UP000259273">
    <property type="component" value="Unassembled WGS sequence"/>
</dbReference>
<keyword evidence="1 5" id="KW-0378">Hydrolase</keyword>
<evidence type="ECO:0000256" key="3">
    <source>
        <dbReference type="SAM" id="SignalP"/>
    </source>
</evidence>
<evidence type="ECO:0000313" key="6">
    <source>
        <dbReference type="Proteomes" id="UP000259273"/>
    </source>
</evidence>
<dbReference type="InterPro" id="IPR002933">
    <property type="entry name" value="Peptidase_M20"/>
</dbReference>